<dbReference type="EMBL" id="JACSDY010000026">
    <property type="protein sequence ID" value="KAF7387536.1"/>
    <property type="molecule type" value="Genomic_DNA"/>
</dbReference>
<reference evidence="1" key="1">
    <citation type="journal article" date="2020" name="G3 (Bethesda)">
        <title>High-Quality Assemblies for Three Invasive Social Wasps from the &lt;i&gt;Vespula&lt;/i&gt; Genus.</title>
        <authorList>
            <person name="Harrop T.W.R."/>
            <person name="Guhlin J."/>
            <person name="McLaughlin G.M."/>
            <person name="Permina E."/>
            <person name="Stockwell P."/>
            <person name="Gilligan J."/>
            <person name="Le Lec M.F."/>
            <person name="Gruber M.A.M."/>
            <person name="Quinn O."/>
            <person name="Lovegrove M."/>
            <person name="Duncan E.J."/>
            <person name="Remnant E.J."/>
            <person name="Van Eeckhoven J."/>
            <person name="Graham B."/>
            <person name="Knapp R.A."/>
            <person name="Langford K.W."/>
            <person name="Kronenberg Z."/>
            <person name="Press M.O."/>
            <person name="Eacker S.M."/>
            <person name="Wilson-Rankin E.E."/>
            <person name="Purcell J."/>
            <person name="Lester P.J."/>
            <person name="Dearden P.K."/>
        </authorList>
    </citation>
    <scope>NUCLEOTIDE SEQUENCE</scope>
    <source>
        <strain evidence="1">Volc-1</strain>
    </source>
</reference>
<evidence type="ECO:0000313" key="2">
    <source>
        <dbReference type="Proteomes" id="UP000600918"/>
    </source>
</evidence>
<dbReference type="Proteomes" id="UP000600918">
    <property type="component" value="Unassembled WGS sequence"/>
</dbReference>
<proteinExistence type="predicted"/>
<comment type="caution">
    <text evidence="1">The sequence shown here is derived from an EMBL/GenBank/DDBJ whole genome shotgun (WGS) entry which is preliminary data.</text>
</comment>
<evidence type="ECO:0000313" key="1">
    <source>
        <dbReference type="EMBL" id="KAF7387536.1"/>
    </source>
</evidence>
<dbReference type="AlphaFoldDB" id="A0A834JH26"/>
<sequence>MRIKQIIRNNVPIKTWIPWNPVVIKKTDPNTESAIVKSEYRRGNPDKPKKWCGKNVRFTPINIEIVANHLNTLIPVGIAIIIVADVKIGSPPPAGSKKDVLRFRSVRSIVIAPAKTGRERSRRIAVIKIDHKKFLSQQKVYHDQQLMTMEGKAISGTPSIKGINQFPKPPTKKAPGELNSNRIIILIEAPKVPAHKAKIKYNVPISL</sequence>
<accession>A0A834JH26</accession>
<gene>
    <name evidence="1" type="ORF">H0235_018466</name>
</gene>
<name>A0A834JH26_VESPE</name>
<organism evidence="1 2">
    <name type="scientific">Vespula pensylvanica</name>
    <name type="common">Western yellow jacket</name>
    <name type="synonym">Wasp</name>
    <dbReference type="NCBI Taxonomy" id="30213"/>
    <lineage>
        <taxon>Eukaryota</taxon>
        <taxon>Metazoa</taxon>
        <taxon>Ecdysozoa</taxon>
        <taxon>Arthropoda</taxon>
        <taxon>Hexapoda</taxon>
        <taxon>Insecta</taxon>
        <taxon>Pterygota</taxon>
        <taxon>Neoptera</taxon>
        <taxon>Endopterygota</taxon>
        <taxon>Hymenoptera</taxon>
        <taxon>Apocrita</taxon>
        <taxon>Aculeata</taxon>
        <taxon>Vespoidea</taxon>
        <taxon>Vespidae</taxon>
        <taxon>Vespinae</taxon>
        <taxon>Vespula</taxon>
    </lineage>
</organism>
<keyword evidence="2" id="KW-1185">Reference proteome</keyword>
<protein>
    <submittedName>
        <fullName evidence="1">Uncharacterized protein</fullName>
    </submittedName>
</protein>